<dbReference type="EMBL" id="RDBF01000003">
    <property type="protein sequence ID" value="RLV56693.1"/>
    <property type="molecule type" value="Genomic_DNA"/>
</dbReference>
<evidence type="ECO:0000259" key="10">
    <source>
        <dbReference type="Pfam" id="PF17767"/>
    </source>
</evidence>
<comment type="catalytic activity">
    <reaction evidence="8 9">
        <text>5-phospho-alpha-D-ribose 1-diphosphate + nicotinate + ATP + H2O = nicotinate beta-D-ribonucleotide + ADP + phosphate + diphosphate</text>
        <dbReference type="Rhea" id="RHEA:36163"/>
        <dbReference type="ChEBI" id="CHEBI:15377"/>
        <dbReference type="ChEBI" id="CHEBI:30616"/>
        <dbReference type="ChEBI" id="CHEBI:32544"/>
        <dbReference type="ChEBI" id="CHEBI:33019"/>
        <dbReference type="ChEBI" id="CHEBI:43474"/>
        <dbReference type="ChEBI" id="CHEBI:57502"/>
        <dbReference type="ChEBI" id="CHEBI:58017"/>
        <dbReference type="ChEBI" id="CHEBI:456216"/>
        <dbReference type="EC" id="6.3.4.21"/>
    </reaction>
</comment>
<dbReference type="AlphaFoldDB" id="A0A3L8PPQ3"/>
<feature type="domain" description="Nicotinate phosphoribosyltransferase N-terminal" evidence="10">
    <location>
        <begin position="101"/>
        <end position="225"/>
    </location>
</feature>
<evidence type="ECO:0000256" key="6">
    <source>
        <dbReference type="ARBA" id="ARBA00022642"/>
    </source>
</evidence>
<dbReference type="InterPro" id="IPR036068">
    <property type="entry name" value="Nicotinate_pribotase-like_C"/>
</dbReference>
<evidence type="ECO:0000256" key="4">
    <source>
        <dbReference type="ARBA" id="ARBA00022553"/>
    </source>
</evidence>
<proteinExistence type="inferred from homology"/>
<evidence type="ECO:0000256" key="3">
    <source>
        <dbReference type="ARBA" id="ARBA00013236"/>
    </source>
</evidence>
<dbReference type="OrthoDB" id="9770610at2"/>
<comment type="function">
    <text evidence="9">Catalyzes the first step in the biosynthesis of NAD from nicotinic acid, the ATP-dependent synthesis of beta-nicotinate D-ribonucleotide from nicotinate and 5-phospho-D-ribose 1-phosphate.</text>
</comment>
<accession>A0A3L8PPQ3</accession>
<comment type="caution">
    <text evidence="11">The sequence shown here is derived from an EMBL/GenBank/DDBJ whole genome shotgun (WGS) entry which is preliminary data.</text>
</comment>
<dbReference type="NCBIfam" id="NF006698">
    <property type="entry name" value="PRK09243.1-5"/>
    <property type="match status" value="1"/>
</dbReference>
<reference evidence="11 12" key="1">
    <citation type="submission" date="2018-10" db="EMBL/GenBank/DDBJ databases">
        <title>Aeromicrobium sp. 9W16Y-2 whole genome shotgun sequence.</title>
        <authorList>
            <person name="Li F."/>
        </authorList>
    </citation>
    <scope>NUCLEOTIDE SEQUENCE [LARGE SCALE GENOMIC DNA]</scope>
    <source>
        <strain evidence="11 12">9W16Y-2</strain>
    </source>
</reference>
<dbReference type="InterPro" id="IPR013785">
    <property type="entry name" value="Aldolase_TIM"/>
</dbReference>
<keyword evidence="11" id="KW-0328">Glycosyltransferase</keyword>
<sequence length="525" mass="55745">MDGEHELGGLLLRVPEVRAEDEGDIGHEVDRVVPHDRHPRILELDHVVELGIGRDLGGRGPGGCGGHTPHCCGVGPRTETGYARGTYSQNMGTRTGRSTALLTDHYELTMLQATLRDGTAGRRSVFELFARRLSGGRRFGVVAGTGRFLEALESFRFGDDELRFLRDAAVVDDDTLDWLRDFRFTGDVWGYPEGELYFPGSPVLVVEGSFAECVVLETIALSVLNHDSAIATAAARMTTAAGDRPCIEMGSRRTQEWSAVAAARAAYVAGFAATSNLEAGRAYGIPTTGTAAHSFTLVHDSEREAFDAQVAALGSGTTLLVDTYDIAEGVRNAIAAGGLDLGAVRLDSGDLAQVAASVRAQLDDLGATSTRITVTSDLDEYAIAALAVAPVDGYGVGTSLVTGSGVPTSGFVYKLVAREGADGSLISVAKKSKDKTSVGGRKFAVRRRDERGVATAEVIGVGEQPDTDHDDRTLLVPLVAKGERVDRGSLDDARRHFRSAIDELPPGALRLSKGDPALPTIYEEH</sequence>
<dbReference type="NCBIfam" id="NF009131">
    <property type="entry name" value="PRK12484.1"/>
    <property type="match status" value="1"/>
</dbReference>
<evidence type="ECO:0000313" key="11">
    <source>
        <dbReference type="EMBL" id="RLV56693.1"/>
    </source>
</evidence>
<dbReference type="PANTHER" id="PTHR11098:SF8">
    <property type="entry name" value="NICOTINATE PHOSPHORIBOSYLTRANSFERASE PNCB1"/>
    <property type="match status" value="1"/>
</dbReference>
<dbReference type="GO" id="GO:0005829">
    <property type="term" value="C:cytosol"/>
    <property type="evidence" value="ECO:0007669"/>
    <property type="project" value="TreeGrafter"/>
</dbReference>
<keyword evidence="5 9" id="KW-0436">Ligase</keyword>
<organism evidence="11 12">
    <name type="scientific">Aeromicrobium phragmitis</name>
    <dbReference type="NCBI Taxonomy" id="2478914"/>
    <lineage>
        <taxon>Bacteria</taxon>
        <taxon>Bacillati</taxon>
        <taxon>Actinomycetota</taxon>
        <taxon>Actinomycetes</taxon>
        <taxon>Propionibacteriales</taxon>
        <taxon>Nocardioidaceae</taxon>
        <taxon>Aeromicrobium</taxon>
    </lineage>
</organism>
<evidence type="ECO:0000256" key="2">
    <source>
        <dbReference type="ARBA" id="ARBA00010897"/>
    </source>
</evidence>
<dbReference type="InterPro" id="IPR007229">
    <property type="entry name" value="Nic_PRibTrfase-Fam"/>
</dbReference>
<dbReference type="SUPFAM" id="SSF51690">
    <property type="entry name" value="Nicotinate/Quinolinate PRTase C-terminal domain-like"/>
    <property type="match status" value="1"/>
</dbReference>
<dbReference type="NCBIfam" id="TIGR01513">
    <property type="entry name" value="NAPRTase_put"/>
    <property type="match status" value="1"/>
</dbReference>
<dbReference type="EC" id="6.3.4.21" evidence="3 9"/>
<comment type="similarity">
    <text evidence="2 9">Belongs to the NAPRTase family.</text>
</comment>
<evidence type="ECO:0000313" key="12">
    <source>
        <dbReference type="Proteomes" id="UP000282515"/>
    </source>
</evidence>
<gene>
    <name evidence="11" type="ORF">D9V41_06420</name>
</gene>
<dbReference type="Gene3D" id="3.20.20.70">
    <property type="entry name" value="Aldolase class I"/>
    <property type="match status" value="1"/>
</dbReference>
<evidence type="ECO:0000256" key="7">
    <source>
        <dbReference type="ARBA" id="ARBA00022679"/>
    </source>
</evidence>
<dbReference type="GO" id="GO:0034355">
    <property type="term" value="P:NAD+ biosynthetic process via the salvage pathway"/>
    <property type="evidence" value="ECO:0007669"/>
    <property type="project" value="TreeGrafter"/>
</dbReference>
<comment type="PTM">
    <text evidence="9">Transiently phosphorylated on a His residue during the reaction cycle. Phosphorylation strongly increases the affinity for substrates and increases the rate of nicotinate D-ribonucleotide production. Dephosphorylation regenerates the low-affinity form of the enzyme, leading to product release.</text>
</comment>
<dbReference type="UniPathway" id="UPA00253">
    <property type="reaction ID" value="UER00457"/>
</dbReference>
<keyword evidence="7 9" id="KW-0808">Transferase</keyword>
<dbReference type="InterPro" id="IPR006405">
    <property type="entry name" value="Nic_PRibTrfase_pncB"/>
</dbReference>
<dbReference type="GO" id="GO:0016757">
    <property type="term" value="F:glycosyltransferase activity"/>
    <property type="evidence" value="ECO:0007669"/>
    <property type="project" value="UniProtKB-KW"/>
</dbReference>
<dbReference type="GO" id="GO:0004516">
    <property type="term" value="F:nicotinate phosphoribosyltransferase activity"/>
    <property type="evidence" value="ECO:0007669"/>
    <property type="project" value="UniProtKB-UniRule"/>
</dbReference>
<dbReference type="InterPro" id="IPR040727">
    <property type="entry name" value="NAPRTase_N"/>
</dbReference>
<keyword evidence="6 9" id="KW-0662">Pyridine nucleotide biosynthesis</keyword>
<dbReference type="Proteomes" id="UP000282515">
    <property type="component" value="Unassembled WGS sequence"/>
</dbReference>
<evidence type="ECO:0000256" key="9">
    <source>
        <dbReference type="RuleBase" id="RU365100"/>
    </source>
</evidence>
<name>A0A3L8PPQ3_9ACTN</name>
<dbReference type="SUPFAM" id="SSF54675">
    <property type="entry name" value="Nicotinate/Quinolinate PRTase N-terminal domain-like"/>
    <property type="match status" value="1"/>
</dbReference>
<evidence type="ECO:0000256" key="5">
    <source>
        <dbReference type="ARBA" id="ARBA00022598"/>
    </source>
</evidence>
<comment type="pathway">
    <text evidence="1 9">Cofactor biosynthesis; NAD(+) biosynthesis; nicotinate D-ribonucleotide from nicotinate: step 1/1.</text>
</comment>
<dbReference type="Gene3D" id="3.20.140.10">
    <property type="entry name" value="nicotinate phosphoribosyltransferase"/>
    <property type="match status" value="1"/>
</dbReference>
<evidence type="ECO:0000256" key="1">
    <source>
        <dbReference type="ARBA" id="ARBA00004952"/>
    </source>
</evidence>
<protein>
    <recommendedName>
        <fullName evidence="3 9">Nicotinate phosphoribosyltransferase</fullName>
        <ecNumber evidence="3 9">6.3.4.21</ecNumber>
    </recommendedName>
</protein>
<dbReference type="Pfam" id="PF17767">
    <property type="entry name" value="NAPRTase_N"/>
    <property type="match status" value="1"/>
</dbReference>
<dbReference type="PANTHER" id="PTHR11098">
    <property type="entry name" value="NICOTINATE PHOSPHORIBOSYLTRANSFERASE"/>
    <property type="match status" value="1"/>
</dbReference>
<keyword evidence="4" id="KW-0597">Phosphoprotein</keyword>
<evidence type="ECO:0000256" key="8">
    <source>
        <dbReference type="ARBA" id="ARBA00048668"/>
    </source>
</evidence>
<keyword evidence="12" id="KW-1185">Reference proteome</keyword>